<dbReference type="AlphaFoldDB" id="A0AAW6RDU4"/>
<sequence length="190" mass="20842">MINGLVGCPRPGSHAVYTILRARSLVRAASRILTVDAIEGLLSAQHLRLLRDPVYKSRRLSAGARPDFEDLDRYPVLSELPDSVVRFDDDLTTSEQSMHREALIALRQLWASAATVIDLDGGDLLVIANYRAVHPRTALHYGLVRTVICAPDPPRPPSLGLTSAGVGPSNVRTDDCWTRFNQDRPAPIGE</sequence>
<dbReference type="GO" id="GO:0016491">
    <property type="term" value="F:oxidoreductase activity"/>
    <property type="evidence" value="ECO:0007669"/>
    <property type="project" value="UniProtKB-KW"/>
</dbReference>
<protein>
    <recommendedName>
        <fullName evidence="3">TauD/TfdA-like domain-containing protein</fullName>
    </recommendedName>
</protein>
<dbReference type="RefSeq" id="WP_269555222.1">
    <property type="nucleotide sequence ID" value="NZ_CP178555.1"/>
</dbReference>
<geneLocation type="plasmid" evidence="2">
    <name>p1517_part_1</name>
</geneLocation>
<comment type="caution">
    <text evidence="2">The sequence shown here is derived from an EMBL/GenBank/DDBJ whole genome shotgun (WGS) entry which is preliminary data.</text>
</comment>
<keyword evidence="1" id="KW-0560">Oxidoreductase</keyword>
<proteinExistence type="predicted"/>
<dbReference type="InterPro" id="IPR042098">
    <property type="entry name" value="TauD-like_sf"/>
</dbReference>
<evidence type="ECO:0000256" key="1">
    <source>
        <dbReference type="ARBA" id="ARBA00023002"/>
    </source>
</evidence>
<evidence type="ECO:0008006" key="3">
    <source>
        <dbReference type="Google" id="ProtNLM"/>
    </source>
</evidence>
<accession>A0AAW6RDU4</accession>
<keyword evidence="2" id="KW-0614">Plasmid</keyword>
<gene>
    <name evidence="2" type="ORF">QBL07_19315</name>
</gene>
<evidence type="ECO:0000313" key="2">
    <source>
        <dbReference type="EMBL" id="MDG6782972.1"/>
    </source>
</evidence>
<dbReference type="SUPFAM" id="SSF51197">
    <property type="entry name" value="Clavaminate synthase-like"/>
    <property type="match status" value="1"/>
</dbReference>
<dbReference type="Gene3D" id="3.60.130.10">
    <property type="entry name" value="Clavaminate synthase-like"/>
    <property type="match status" value="1"/>
</dbReference>
<organism evidence="2">
    <name type="scientific">Gordonia rubripertincta</name>
    <name type="common">Rhodococcus corallinus</name>
    <dbReference type="NCBI Taxonomy" id="36822"/>
    <lineage>
        <taxon>Bacteria</taxon>
        <taxon>Bacillati</taxon>
        <taxon>Actinomycetota</taxon>
        <taxon>Actinomycetes</taxon>
        <taxon>Mycobacteriales</taxon>
        <taxon>Gordoniaceae</taxon>
        <taxon>Gordonia</taxon>
    </lineage>
</organism>
<reference evidence="2" key="1">
    <citation type="submission" date="2023-04" db="EMBL/GenBank/DDBJ databases">
        <title>Characterization and analysis of the complete genome of Gordonia rubripertincta 112, the degrader of aromatic and aliphatic compounds.</title>
        <authorList>
            <person name="Frantsuzova E."/>
            <person name="Bogun A."/>
            <person name="Delegan Y."/>
        </authorList>
    </citation>
    <scope>NUCLEOTIDE SEQUENCE</scope>
    <source>
        <strain evidence="2">112</strain>
        <plasmid evidence="2">p1517_part_1</plasmid>
    </source>
</reference>
<name>A0AAW6RDU4_GORRU</name>
<dbReference type="EMBL" id="JARUXG010000015">
    <property type="protein sequence ID" value="MDG6782972.1"/>
    <property type="molecule type" value="Genomic_DNA"/>
</dbReference>